<comment type="caution">
    <text evidence="1">The sequence shown here is derived from an EMBL/GenBank/DDBJ whole genome shotgun (WGS) entry which is preliminary data.</text>
</comment>
<name>A0ACC2H498_DALPE</name>
<evidence type="ECO:0000313" key="2">
    <source>
        <dbReference type="Proteomes" id="UP001157502"/>
    </source>
</evidence>
<organism evidence="1 2">
    <name type="scientific">Dallia pectoralis</name>
    <name type="common">Alaska blackfish</name>
    <dbReference type="NCBI Taxonomy" id="75939"/>
    <lineage>
        <taxon>Eukaryota</taxon>
        <taxon>Metazoa</taxon>
        <taxon>Chordata</taxon>
        <taxon>Craniata</taxon>
        <taxon>Vertebrata</taxon>
        <taxon>Euteleostomi</taxon>
        <taxon>Actinopterygii</taxon>
        <taxon>Neopterygii</taxon>
        <taxon>Teleostei</taxon>
        <taxon>Protacanthopterygii</taxon>
        <taxon>Esociformes</taxon>
        <taxon>Umbridae</taxon>
        <taxon>Dallia</taxon>
    </lineage>
</organism>
<reference evidence="1" key="1">
    <citation type="submission" date="2021-05" db="EMBL/GenBank/DDBJ databases">
        <authorList>
            <person name="Pan Q."/>
            <person name="Jouanno E."/>
            <person name="Zahm M."/>
            <person name="Klopp C."/>
            <person name="Cabau C."/>
            <person name="Louis A."/>
            <person name="Berthelot C."/>
            <person name="Parey E."/>
            <person name="Roest Crollius H."/>
            <person name="Montfort J."/>
            <person name="Robinson-Rechavi M."/>
            <person name="Bouchez O."/>
            <person name="Lampietro C."/>
            <person name="Lopez Roques C."/>
            <person name="Donnadieu C."/>
            <person name="Postlethwait J."/>
            <person name="Bobe J."/>
            <person name="Dillon D."/>
            <person name="Chandos A."/>
            <person name="von Hippel F."/>
            <person name="Guiguen Y."/>
        </authorList>
    </citation>
    <scope>NUCLEOTIDE SEQUENCE</scope>
    <source>
        <strain evidence="1">YG-Jan2019</strain>
    </source>
</reference>
<accession>A0ACC2H498</accession>
<sequence length="112" mass="12589">MAPHTLCHMDQLQIIKPSCVYGVLVVECTQTRLPHIAKEIRQQYNFWSVQSMKELHRLGLLTLEGGAIFQLDDSLGQPDIPPFHLLLLKGGTGCFFYTPLKLEKPRILSGGT</sequence>
<dbReference type="EMBL" id="CM055733">
    <property type="protein sequence ID" value="KAJ8010687.1"/>
    <property type="molecule type" value="Genomic_DNA"/>
</dbReference>
<proteinExistence type="predicted"/>
<gene>
    <name evidence="1" type="ORF">DPEC_G00077710</name>
</gene>
<evidence type="ECO:0000313" key="1">
    <source>
        <dbReference type="EMBL" id="KAJ8010687.1"/>
    </source>
</evidence>
<keyword evidence="2" id="KW-1185">Reference proteome</keyword>
<dbReference type="Proteomes" id="UP001157502">
    <property type="component" value="Chromosome 6"/>
</dbReference>
<protein>
    <submittedName>
        <fullName evidence="1">Uncharacterized protein</fullName>
    </submittedName>
</protein>